<evidence type="ECO:0000313" key="11">
    <source>
        <dbReference type="Proteomes" id="UP000001882"/>
    </source>
</evidence>
<feature type="domain" description="ABC transporter" evidence="8">
    <location>
        <begin position="93"/>
        <end position="317"/>
    </location>
</feature>
<dbReference type="Pfam" id="PF00005">
    <property type="entry name" value="ABC_tran"/>
    <property type="match status" value="1"/>
</dbReference>
<dbReference type="KEGG" id="mpd:MCP_0869"/>
<dbReference type="RefSeq" id="WP_012899620.1">
    <property type="nucleotide sequence ID" value="NC_013665.1"/>
</dbReference>
<evidence type="ECO:0000256" key="3">
    <source>
        <dbReference type="ARBA" id="ARBA00022741"/>
    </source>
</evidence>
<dbReference type="GO" id="GO:0090374">
    <property type="term" value="P:oligopeptide export from mitochondrion"/>
    <property type="evidence" value="ECO:0007669"/>
    <property type="project" value="TreeGrafter"/>
</dbReference>
<evidence type="ECO:0000256" key="5">
    <source>
        <dbReference type="ARBA" id="ARBA00022989"/>
    </source>
</evidence>
<dbReference type="PANTHER" id="PTHR43394">
    <property type="entry name" value="ATP-DEPENDENT PERMEASE MDL1, MITOCHONDRIAL"/>
    <property type="match status" value="1"/>
</dbReference>
<evidence type="ECO:0000256" key="6">
    <source>
        <dbReference type="ARBA" id="ARBA00023136"/>
    </source>
</evidence>
<gene>
    <name evidence="10" type="ordered locus">MCP_0869</name>
</gene>
<dbReference type="SMART" id="SM00382">
    <property type="entry name" value="AAA"/>
    <property type="match status" value="1"/>
</dbReference>
<dbReference type="AlphaFoldDB" id="D1YWW9"/>
<dbReference type="Proteomes" id="UP000001882">
    <property type="component" value="Chromosome"/>
</dbReference>
<evidence type="ECO:0000256" key="7">
    <source>
        <dbReference type="SAM" id="Phobius"/>
    </source>
</evidence>
<sequence>MDGIQFMLMMAVMWVGVYEIQRGAMTMGDFVAFLGYVLIMTGAVYSLFTTYQSFQPMLASMDRLKELFSMVPEFERDKDARKLYVPEAFIGRVKFDKVSFAYGKEPVLKNISFEVLPGEAVALVGPSGVGKTTMINLLLKLYIPQSGAIYLDGVNLKGIDHVWLRRQIGVVSQEIFLFNDTIENNIKYGKPNAGHDEVVAAARKAQIHDFIMGLPDGYNTVIGERGTKLSVGQRQRISIARAFLKDSPLLILDEPTSAIDVETERSIKESLSNLVKGRTTFIITYRMSLADIADKVVGIVDGSIARAGTNQEILKTV</sequence>
<reference evidence="11" key="3">
    <citation type="journal article" date="2011" name="PLoS ONE">
        <title>Genome sequence of a mesophilic hydrogenotrophic methanogen Methanocella paludicola, the first cultivated representative of the order Methanocellales.</title>
        <authorList>
            <person name="Sakai S."/>
            <person name="Takaki Y."/>
            <person name="Shimamura S."/>
            <person name="Sekine M."/>
            <person name="Tajima T."/>
            <person name="Kosugi H."/>
            <person name="Ichikawa N."/>
            <person name="Tasumi E."/>
            <person name="Hiraki A.T."/>
            <person name="Shimizu A."/>
            <person name="Kato Y."/>
            <person name="Nishiko R."/>
            <person name="Mori K."/>
            <person name="Fujita N."/>
            <person name="Imachi H."/>
            <person name="Takai K."/>
        </authorList>
    </citation>
    <scope>NUCLEOTIDE SEQUENCE [LARGE SCALE GENOMIC DNA]</scope>
    <source>
        <strain evidence="11">DSM 17711 / JCM 13418 / NBRC 101707 / SANAE</strain>
    </source>
</reference>
<dbReference type="InterPro" id="IPR027417">
    <property type="entry name" value="P-loop_NTPase"/>
</dbReference>
<dbReference type="Gene3D" id="1.20.1560.10">
    <property type="entry name" value="ABC transporter type 1, transmembrane domain"/>
    <property type="match status" value="1"/>
</dbReference>
<name>D1YWW9_METPS</name>
<dbReference type="SUPFAM" id="SSF52540">
    <property type="entry name" value="P-loop containing nucleoside triphosphate hydrolases"/>
    <property type="match status" value="1"/>
</dbReference>
<dbReference type="InterPro" id="IPR036640">
    <property type="entry name" value="ABC1_TM_sf"/>
</dbReference>
<reference evidence="10 11" key="1">
    <citation type="journal article" date="2007" name="Appl. Environ. Microbiol.">
        <title>Isolation of key methanogens for global methane emission from rice paddy fields: a novel isolate affiliated with the clone cluster rice cluster I.</title>
        <authorList>
            <person name="Sakai S."/>
            <person name="Imachi H."/>
            <person name="Sekiguchi Y."/>
            <person name="Ohashi A."/>
            <person name="Harada H."/>
            <person name="Kamagata Y."/>
        </authorList>
    </citation>
    <scope>NUCLEOTIDE SEQUENCE [LARGE SCALE GENOMIC DNA]</scope>
    <source>
        <strain evidence="11">DSM 17711 / JCM 13418 / NBRC 101707 / SANAE</strain>
    </source>
</reference>
<evidence type="ECO:0000259" key="8">
    <source>
        <dbReference type="PROSITE" id="PS50893"/>
    </source>
</evidence>
<organism evidence="10 11">
    <name type="scientific">Methanocella paludicola (strain DSM 17711 / JCM 13418 / NBRC 101707 / SANAE)</name>
    <dbReference type="NCBI Taxonomy" id="304371"/>
    <lineage>
        <taxon>Archaea</taxon>
        <taxon>Methanobacteriati</taxon>
        <taxon>Methanobacteriota</taxon>
        <taxon>Stenosarchaea group</taxon>
        <taxon>Methanomicrobia</taxon>
        <taxon>Methanocellales</taxon>
        <taxon>Methanocellaceae</taxon>
        <taxon>Methanocella</taxon>
    </lineage>
</organism>
<dbReference type="GO" id="GO:0015421">
    <property type="term" value="F:ABC-type oligopeptide transporter activity"/>
    <property type="evidence" value="ECO:0007669"/>
    <property type="project" value="TreeGrafter"/>
</dbReference>
<evidence type="ECO:0000313" key="10">
    <source>
        <dbReference type="EMBL" id="BAI60941.1"/>
    </source>
</evidence>
<keyword evidence="4" id="KW-0067">ATP-binding</keyword>
<dbReference type="SUPFAM" id="SSF90123">
    <property type="entry name" value="ABC transporter transmembrane region"/>
    <property type="match status" value="1"/>
</dbReference>
<feature type="domain" description="ABC transmembrane type-1" evidence="9">
    <location>
        <begin position="1"/>
        <end position="55"/>
    </location>
</feature>
<dbReference type="InParanoid" id="D1YWW9"/>
<dbReference type="Gene3D" id="3.40.50.300">
    <property type="entry name" value="P-loop containing nucleotide triphosphate hydrolases"/>
    <property type="match status" value="1"/>
</dbReference>
<dbReference type="FunFam" id="3.40.50.300:FF:000218">
    <property type="entry name" value="Multidrug ABC transporter ATP-binding protein"/>
    <property type="match status" value="1"/>
</dbReference>
<dbReference type="GeneID" id="38937783"/>
<dbReference type="PROSITE" id="PS50929">
    <property type="entry name" value="ABC_TM1F"/>
    <property type="match status" value="1"/>
</dbReference>
<dbReference type="InterPro" id="IPR003439">
    <property type="entry name" value="ABC_transporter-like_ATP-bd"/>
</dbReference>
<dbReference type="STRING" id="304371.MCP_0869"/>
<keyword evidence="5 7" id="KW-1133">Transmembrane helix</keyword>
<dbReference type="PATRIC" id="fig|304371.9.peg.895"/>
<dbReference type="InterPro" id="IPR017871">
    <property type="entry name" value="ABC_transporter-like_CS"/>
</dbReference>
<dbReference type="EMBL" id="AP011532">
    <property type="protein sequence ID" value="BAI60941.1"/>
    <property type="molecule type" value="Genomic_DNA"/>
</dbReference>
<dbReference type="eggNOG" id="arCOG02841">
    <property type="taxonomic scope" value="Archaea"/>
</dbReference>
<dbReference type="PROSITE" id="PS00211">
    <property type="entry name" value="ABC_TRANSPORTER_1"/>
    <property type="match status" value="1"/>
</dbReference>
<dbReference type="InterPro" id="IPR039421">
    <property type="entry name" value="Type_1_exporter"/>
</dbReference>
<dbReference type="OrthoDB" id="121502at2157"/>
<evidence type="ECO:0000259" key="9">
    <source>
        <dbReference type="PROSITE" id="PS50929"/>
    </source>
</evidence>
<keyword evidence="3" id="KW-0547">Nucleotide-binding</keyword>
<dbReference type="GO" id="GO:0005524">
    <property type="term" value="F:ATP binding"/>
    <property type="evidence" value="ECO:0007669"/>
    <property type="project" value="UniProtKB-KW"/>
</dbReference>
<dbReference type="PANTHER" id="PTHR43394:SF1">
    <property type="entry name" value="ATP-BINDING CASSETTE SUB-FAMILY B MEMBER 10, MITOCHONDRIAL"/>
    <property type="match status" value="1"/>
</dbReference>
<comment type="subcellular location">
    <subcellularLocation>
        <location evidence="1">Membrane</location>
        <topology evidence="1">Multi-pass membrane protein</topology>
    </subcellularLocation>
</comment>
<proteinExistence type="predicted"/>
<dbReference type="InterPro" id="IPR003593">
    <property type="entry name" value="AAA+_ATPase"/>
</dbReference>
<keyword evidence="2 7" id="KW-0812">Transmembrane</keyword>
<protein>
    <submittedName>
        <fullName evidence="10">Truncated ABC transporter permease/ATP binding protein</fullName>
    </submittedName>
</protein>
<feature type="transmembrane region" description="Helical" evidence="7">
    <location>
        <begin position="30"/>
        <end position="48"/>
    </location>
</feature>
<dbReference type="InterPro" id="IPR011527">
    <property type="entry name" value="ABC1_TM_dom"/>
</dbReference>
<dbReference type="GO" id="GO:0016020">
    <property type="term" value="C:membrane"/>
    <property type="evidence" value="ECO:0007669"/>
    <property type="project" value="UniProtKB-SubCell"/>
</dbReference>
<evidence type="ECO:0000256" key="1">
    <source>
        <dbReference type="ARBA" id="ARBA00004141"/>
    </source>
</evidence>
<dbReference type="PROSITE" id="PS50893">
    <property type="entry name" value="ABC_TRANSPORTER_2"/>
    <property type="match status" value="1"/>
</dbReference>
<keyword evidence="6 7" id="KW-0472">Membrane</keyword>
<reference evidence="10 11" key="2">
    <citation type="journal article" date="2008" name="Int. J. Syst. Evol. Microbiol.">
        <title>Methanocella paludicola gen. nov., sp. nov., a methane-producing archaeon, the first isolate of the lineage 'Rice Cluster I', and proposal of the new archaeal order Methanocellales ord. nov.</title>
        <authorList>
            <person name="Sakai S."/>
            <person name="Imachi H."/>
            <person name="Hanada S."/>
            <person name="Ohashi A."/>
            <person name="Harada H."/>
            <person name="Kamagata Y."/>
        </authorList>
    </citation>
    <scope>NUCLEOTIDE SEQUENCE [LARGE SCALE GENOMIC DNA]</scope>
    <source>
        <strain evidence="11">DSM 17711 / JCM 13418 / NBRC 101707 / SANAE</strain>
    </source>
</reference>
<accession>D1YWW9</accession>
<evidence type="ECO:0000256" key="4">
    <source>
        <dbReference type="ARBA" id="ARBA00022840"/>
    </source>
</evidence>
<keyword evidence="11" id="KW-1185">Reference proteome</keyword>
<dbReference type="GO" id="GO:0016887">
    <property type="term" value="F:ATP hydrolysis activity"/>
    <property type="evidence" value="ECO:0007669"/>
    <property type="project" value="InterPro"/>
</dbReference>
<evidence type="ECO:0000256" key="2">
    <source>
        <dbReference type="ARBA" id="ARBA00022692"/>
    </source>
</evidence>